<accession>E5AVB9</accession>
<dbReference type="EMBL" id="FR687360">
    <property type="protein sequence ID" value="CBW77043.1"/>
    <property type="molecule type" value="Genomic_DNA"/>
</dbReference>
<organism evidence="1 2">
    <name type="scientific">Mycetohabitans rhizoxinica (strain DSM 19002 / CIP 109453 / HKI 454)</name>
    <name type="common">Paraburkholderia rhizoxinica</name>
    <dbReference type="NCBI Taxonomy" id="882378"/>
    <lineage>
        <taxon>Bacteria</taxon>
        <taxon>Pseudomonadati</taxon>
        <taxon>Pseudomonadota</taxon>
        <taxon>Betaproteobacteria</taxon>
        <taxon>Burkholderiales</taxon>
        <taxon>Burkholderiaceae</taxon>
        <taxon>Mycetohabitans</taxon>
    </lineage>
</organism>
<geneLocation type="plasmid" evidence="1 2">
    <name>pBRH01</name>
</geneLocation>
<gene>
    <name evidence="1" type="ordered locus">RBRH_02786</name>
</gene>
<reference evidence="1 2" key="1">
    <citation type="journal article" date="2011" name="J. Bacteriol.">
        <title>Complete genome sequence of Burkholderia rhizoxinica, an endosymbiont of Rhizopus microsporus.</title>
        <authorList>
            <person name="Lackner G."/>
            <person name="Moebius N."/>
            <person name="Partida-Martinez L."/>
            <person name="Hertweck C."/>
        </authorList>
    </citation>
    <scope>NUCLEOTIDE SEQUENCE [LARGE SCALE GENOMIC DNA]</scope>
    <source>
        <strain evidence="2">DSM 19002 / CIP 109453 / HKI 454</strain>
        <plasmid evidence="1 2">pBRH01</plasmid>
    </source>
</reference>
<dbReference type="HOGENOM" id="CLU_3402616_0_0_4"/>
<keyword evidence="1" id="KW-0614">Plasmid</keyword>
<evidence type="ECO:0000313" key="1">
    <source>
        <dbReference type="EMBL" id="CBW77043.1"/>
    </source>
</evidence>
<dbReference type="AlphaFoldDB" id="E5AVB9"/>
<dbReference type="Proteomes" id="UP000007437">
    <property type="component" value="Plasmid pBRH01"/>
</dbReference>
<sequence length="30" mass="3502">MLFCSDFVGFEEGKKLWLLEITIYSVFASQ</sequence>
<dbReference type="KEGG" id="brh:RBRH_02786"/>
<protein>
    <submittedName>
        <fullName evidence="1">Uncharacterized protein</fullName>
    </submittedName>
</protein>
<evidence type="ECO:0000313" key="2">
    <source>
        <dbReference type="Proteomes" id="UP000007437"/>
    </source>
</evidence>
<proteinExistence type="predicted"/>
<name>E5AVB9_MYCRK</name>